<protein>
    <submittedName>
        <fullName evidence="3">MFS transporter</fullName>
    </submittedName>
</protein>
<feature type="transmembrane region" description="Helical" evidence="2">
    <location>
        <begin position="237"/>
        <end position="260"/>
    </location>
</feature>
<dbReference type="RefSeq" id="WP_173747746.1">
    <property type="nucleotide sequence ID" value="NZ_JAAITA010000002.1"/>
</dbReference>
<dbReference type="InterPro" id="IPR036259">
    <property type="entry name" value="MFS_trans_sf"/>
</dbReference>
<keyword evidence="2" id="KW-1133">Transmembrane helix</keyword>
<evidence type="ECO:0000256" key="1">
    <source>
        <dbReference type="ARBA" id="ARBA00004651"/>
    </source>
</evidence>
<organism evidence="3 4">
    <name type="scientific">Blautia hansenii</name>
    <name type="common">Ruminococcus hansenii</name>
    <dbReference type="NCBI Taxonomy" id="1322"/>
    <lineage>
        <taxon>Bacteria</taxon>
        <taxon>Bacillati</taxon>
        <taxon>Bacillota</taxon>
        <taxon>Clostridia</taxon>
        <taxon>Lachnospirales</taxon>
        <taxon>Lachnospiraceae</taxon>
        <taxon>Blautia</taxon>
    </lineage>
</organism>
<feature type="transmembrane region" description="Helical" evidence="2">
    <location>
        <begin position="110"/>
        <end position="132"/>
    </location>
</feature>
<feature type="transmembrane region" description="Helical" evidence="2">
    <location>
        <begin position="324"/>
        <end position="342"/>
    </location>
</feature>
<accession>A0ABX2I485</accession>
<feature type="transmembrane region" description="Helical" evidence="2">
    <location>
        <begin position="144"/>
        <end position="165"/>
    </location>
</feature>
<dbReference type="PANTHER" id="PTHR23518:SF2">
    <property type="entry name" value="MAJOR FACILITATOR SUPERFAMILY TRANSPORTER"/>
    <property type="match status" value="1"/>
</dbReference>
<feature type="transmembrane region" description="Helical" evidence="2">
    <location>
        <begin position="300"/>
        <end position="318"/>
    </location>
</feature>
<evidence type="ECO:0000256" key="2">
    <source>
        <dbReference type="SAM" id="Phobius"/>
    </source>
</evidence>
<evidence type="ECO:0000313" key="4">
    <source>
        <dbReference type="Proteomes" id="UP000822142"/>
    </source>
</evidence>
<feature type="transmembrane region" description="Helical" evidence="2">
    <location>
        <begin position="272"/>
        <end position="293"/>
    </location>
</feature>
<dbReference type="PANTHER" id="PTHR23518">
    <property type="entry name" value="C-METHYLTRANSFERASE"/>
    <property type="match status" value="1"/>
</dbReference>
<feature type="transmembrane region" description="Helical" evidence="2">
    <location>
        <begin position="88"/>
        <end position="104"/>
    </location>
</feature>
<gene>
    <name evidence="3" type="ORF">G5A70_02655</name>
</gene>
<dbReference type="Proteomes" id="UP000822142">
    <property type="component" value="Unassembled WGS sequence"/>
</dbReference>
<proteinExistence type="predicted"/>
<dbReference type="EMBL" id="JAAITA010000002">
    <property type="protein sequence ID" value="NSJ85110.1"/>
    <property type="molecule type" value="Genomic_DNA"/>
</dbReference>
<reference evidence="3 4" key="1">
    <citation type="journal article" date="2020" name="Cell Host Microbe">
        <title>Functional and Genomic Variation between Human-Derived Isolates of Lachnospiraceae Reveals Inter- and Intra-Species Diversity.</title>
        <authorList>
            <person name="Sorbara M.T."/>
            <person name="Littmann E.R."/>
            <person name="Fontana E."/>
            <person name="Moody T.U."/>
            <person name="Kohout C.E."/>
            <person name="Gjonbalaj M."/>
            <person name="Eaton V."/>
            <person name="Seok R."/>
            <person name="Leiner I.M."/>
            <person name="Pamer E.G."/>
        </authorList>
    </citation>
    <scope>NUCLEOTIDE SEQUENCE [LARGE SCALE GENOMIC DNA]</scope>
    <source>
        <strain evidence="3 4">MSK.15.26</strain>
    </source>
</reference>
<dbReference type="Pfam" id="PF07690">
    <property type="entry name" value="MFS_1"/>
    <property type="match status" value="1"/>
</dbReference>
<keyword evidence="4" id="KW-1185">Reference proteome</keyword>
<name>A0ABX2I485_BLAHA</name>
<sequence>MLQKLKNHVLAQTFRELKGNPKWSICTEPLWFIPYSLFVPFQTLYMRKLGLTSLEIGTTLTVGFLLQMFFALIGGVITDKMGRRKATVIFDTLGWTVPCLIWAFSQNFWWFLAAAAVNAAFQITNTSWNCLFIEDCPPKHITNAFTLIQMCGMLSVFFSPLAVILVGKHDVVPVMRWLYLIAAISMLAKFLLLYHFGGETQIGKKRMEETRNLSYFSMMKGYGRVFLTMIKSGKMRLVVYFMALTNIIQIATTNFFSLYVTEQIHLSDELVAVFPVIRTIVMIAFVIGLQNLFQKLRMKASLQIGFLMYIASHLLLLLTPEKNLLLVMGYTILEAAAYAVIIPRKDALMAHYVEPKERSRIYALYNVLMIGISAPFGSLVGWMFDLHPALPFLFNIGIFVLCIFLTMASRDLSHLEESIS</sequence>
<feature type="transmembrane region" description="Helical" evidence="2">
    <location>
        <begin position="363"/>
        <end position="384"/>
    </location>
</feature>
<dbReference type="Gene3D" id="1.20.1250.20">
    <property type="entry name" value="MFS general substrate transporter like domains"/>
    <property type="match status" value="1"/>
</dbReference>
<keyword evidence="2" id="KW-0472">Membrane</keyword>
<comment type="caution">
    <text evidence="3">The sequence shown here is derived from an EMBL/GenBank/DDBJ whole genome shotgun (WGS) entry which is preliminary data.</text>
</comment>
<feature type="transmembrane region" description="Helical" evidence="2">
    <location>
        <begin position="390"/>
        <end position="408"/>
    </location>
</feature>
<feature type="transmembrane region" description="Helical" evidence="2">
    <location>
        <begin position="177"/>
        <end position="197"/>
    </location>
</feature>
<comment type="subcellular location">
    <subcellularLocation>
        <location evidence="1">Cell membrane</location>
        <topology evidence="1">Multi-pass membrane protein</topology>
    </subcellularLocation>
</comment>
<keyword evidence="2" id="KW-0812">Transmembrane</keyword>
<feature type="transmembrane region" description="Helical" evidence="2">
    <location>
        <begin position="56"/>
        <end position="76"/>
    </location>
</feature>
<evidence type="ECO:0000313" key="3">
    <source>
        <dbReference type="EMBL" id="NSJ85110.1"/>
    </source>
</evidence>
<dbReference type="InterPro" id="IPR011701">
    <property type="entry name" value="MFS"/>
</dbReference>
<dbReference type="SUPFAM" id="SSF103473">
    <property type="entry name" value="MFS general substrate transporter"/>
    <property type="match status" value="1"/>
</dbReference>